<dbReference type="InterPro" id="IPR015330">
    <property type="entry name" value="DNA_primase/pol_bifunc_N"/>
</dbReference>
<dbReference type="EMBL" id="JBHSGI010000002">
    <property type="protein sequence ID" value="MFC4667129.1"/>
    <property type="molecule type" value="Genomic_DNA"/>
</dbReference>
<dbReference type="Pfam" id="PF09250">
    <property type="entry name" value="Prim-Pol"/>
    <property type="match status" value="1"/>
</dbReference>
<feature type="region of interest" description="Disordered" evidence="1">
    <location>
        <begin position="176"/>
        <end position="199"/>
    </location>
</feature>
<protein>
    <submittedName>
        <fullName evidence="4">AAA family ATPase</fullName>
    </submittedName>
</protein>
<name>A0ABV9KAQ6_9RHOB</name>
<dbReference type="RefSeq" id="WP_380715065.1">
    <property type="nucleotide sequence ID" value="NZ_JBHSGI010000002.1"/>
</dbReference>
<gene>
    <name evidence="4" type="ORF">ACFO5X_01065</name>
</gene>
<evidence type="ECO:0000313" key="5">
    <source>
        <dbReference type="Proteomes" id="UP001595973"/>
    </source>
</evidence>
<feature type="domain" description="AAA+ ATPase" evidence="2">
    <location>
        <begin position="366"/>
        <end position="539"/>
    </location>
</feature>
<reference evidence="5" key="1">
    <citation type="journal article" date="2019" name="Int. J. Syst. Evol. Microbiol.">
        <title>The Global Catalogue of Microorganisms (GCM) 10K type strain sequencing project: providing services to taxonomists for standard genome sequencing and annotation.</title>
        <authorList>
            <consortium name="The Broad Institute Genomics Platform"/>
            <consortium name="The Broad Institute Genome Sequencing Center for Infectious Disease"/>
            <person name="Wu L."/>
            <person name="Ma J."/>
        </authorList>
    </citation>
    <scope>NUCLEOTIDE SEQUENCE [LARGE SCALE GENOMIC DNA]</scope>
    <source>
        <strain evidence="5">CGMCC 4.7283</strain>
    </source>
</reference>
<proteinExistence type="predicted"/>
<feature type="compositionally biased region" description="Basic and acidic residues" evidence="1">
    <location>
        <begin position="179"/>
        <end position="196"/>
    </location>
</feature>
<accession>A0ABV9KAQ6</accession>
<sequence>MKRYLDTPNNKAAQDANLEAALALAKAGVPVIPAEIVERPGKAPVKKPCIEGWQSKATTDPAQVRRWWKQFAHALPGIVTGPRSGIAVLDLDRKDGKDGFATLRAMGHDPDGFAGPSLDTPTGGRHIYFRHSPGLRSTTGKIGDGVDVRAEGGFVVAPGAVNGSGVYGQLSGSLGDLPEWPKRLKPPPRERKKSTGEKTGLPFAEVVDALMAIPNDGTNPDDDGRDWWLHIGMALHHETDGDEEGREAFHNWCDQHRKYDFDKTEAAWDSFGGEGRTAATILREAYKHGWHNAAAHERRLAEDLELLDECWTPEELVAGSARAALEELDRIVFGDDQTESRLTFLSPSDCEDLPSRAYIIKGLLAEGDVGTIVGAPGAGKSLLAPYLAFKVAQGKPAFGRRTRQGGVFYVAAEDALGMRARVRALREEHGEADGFKLVTGVSDLLTKGSPDLKELVKAIKRHQPALIVIDTVAIAFPGLEENDAKSMGRVVAVARHLTRWGAAVLLIHHDTKDGANGLPRGHSILNGALDVNLFLKREDGAVTGKLTKNRNGSTDEKLAFTVATIPLGEDEDGDTITTALCREADSADAGSREVKLSPSANAALTVFCEIGDGAPVGESIWRDRAIEGRRVSAADDRDGRRRTFKRAVEELTRKNVLVFREGKFTMGDSPEALLGDDDV</sequence>
<dbReference type="SUPFAM" id="SSF56747">
    <property type="entry name" value="Prim-pol domain"/>
    <property type="match status" value="1"/>
</dbReference>
<dbReference type="Pfam" id="PF13481">
    <property type="entry name" value="AAA_25"/>
    <property type="match status" value="1"/>
</dbReference>
<evidence type="ECO:0000313" key="4">
    <source>
        <dbReference type="EMBL" id="MFC4667129.1"/>
    </source>
</evidence>
<dbReference type="InterPro" id="IPR014819">
    <property type="entry name" value="PriCT_2"/>
</dbReference>
<keyword evidence="5" id="KW-1185">Reference proteome</keyword>
<evidence type="ECO:0000259" key="3">
    <source>
        <dbReference type="SMART" id="SM00943"/>
    </source>
</evidence>
<dbReference type="SMART" id="SM00943">
    <property type="entry name" value="Prim-Pol"/>
    <property type="match status" value="1"/>
</dbReference>
<dbReference type="SMART" id="SM00382">
    <property type="entry name" value="AAA"/>
    <property type="match status" value="1"/>
</dbReference>
<dbReference type="InterPro" id="IPR003593">
    <property type="entry name" value="AAA+_ATPase"/>
</dbReference>
<evidence type="ECO:0000259" key="2">
    <source>
        <dbReference type="SMART" id="SM00382"/>
    </source>
</evidence>
<dbReference type="Pfam" id="PF08707">
    <property type="entry name" value="PriCT_2"/>
    <property type="match status" value="1"/>
</dbReference>
<organism evidence="4 5">
    <name type="scientific">Seohaeicola nanhaiensis</name>
    <dbReference type="NCBI Taxonomy" id="1387282"/>
    <lineage>
        <taxon>Bacteria</taxon>
        <taxon>Pseudomonadati</taxon>
        <taxon>Pseudomonadota</taxon>
        <taxon>Alphaproteobacteria</taxon>
        <taxon>Rhodobacterales</taxon>
        <taxon>Roseobacteraceae</taxon>
        <taxon>Seohaeicola</taxon>
    </lineage>
</organism>
<dbReference type="Proteomes" id="UP001595973">
    <property type="component" value="Unassembled WGS sequence"/>
</dbReference>
<dbReference type="Gene3D" id="3.40.50.300">
    <property type="entry name" value="P-loop containing nucleotide triphosphate hydrolases"/>
    <property type="match status" value="1"/>
</dbReference>
<dbReference type="SUPFAM" id="SSF52540">
    <property type="entry name" value="P-loop containing nucleoside triphosphate hydrolases"/>
    <property type="match status" value="1"/>
</dbReference>
<comment type="caution">
    <text evidence="4">The sequence shown here is derived from an EMBL/GenBank/DDBJ whole genome shotgun (WGS) entry which is preliminary data.</text>
</comment>
<dbReference type="InterPro" id="IPR027417">
    <property type="entry name" value="P-loop_NTPase"/>
</dbReference>
<dbReference type="CDD" id="cd04859">
    <property type="entry name" value="Prim_Pol"/>
    <property type="match status" value="1"/>
</dbReference>
<feature type="domain" description="DNA primase/polymerase bifunctional N-terminal" evidence="3">
    <location>
        <begin position="21"/>
        <end position="181"/>
    </location>
</feature>
<evidence type="ECO:0000256" key="1">
    <source>
        <dbReference type="SAM" id="MobiDB-lite"/>
    </source>
</evidence>